<reference evidence="2" key="1">
    <citation type="submission" date="2023-05" db="EMBL/GenBank/DDBJ databases">
        <title>Streptococcus hohhotensis sp. nov., isolated from the breast milk of healthy women.</title>
        <authorList>
            <person name="Liu W."/>
        </authorList>
    </citation>
    <scope>NUCLEOTIDE SEQUENCE</scope>
    <source>
        <strain evidence="2">IMAU99199</strain>
    </source>
</reference>
<feature type="domain" description="MAE-28990/MAE-18760-like HEPN" evidence="1">
    <location>
        <begin position="52"/>
        <end position="242"/>
    </location>
</feature>
<organism evidence="2 3">
    <name type="scientific">Streptococcus hohhotensis</name>
    <dbReference type="NCBI Taxonomy" id="2866998"/>
    <lineage>
        <taxon>Bacteria</taxon>
        <taxon>Bacillati</taxon>
        <taxon>Bacillota</taxon>
        <taxon>Bacilli</taxon>
        <taxon>Lactobacillales</taxon>
        <taxon>Streptococcaceae</taxon>
        <taxon>Streptococcus</taxon>
        <taxon>Streptococcus mitis group</taxon>
    </lineage>
</organism>
<dbReference type="InterPro" id="IPR040788">
    <property type="entry name" value="HEPN_MAE_28990"/>
</dbReference>
<evidence type="ECO:0000259" key="1">
    <source>
        <dbReference type="Pfam" id="PF18737"/>
    </source>
</evidence>
<sequence>MTEYEKLKMEINHFINVISIYEKSIMGLPNVLNNLFEIQIESSPEDLFEQEYRLQIKDRDNFEAIVKIMKSNSILMLYNLVESTIRVSMLDYYSSLNDKQLSFSQAIESIQKLWIKNHLNQINSNELNQKVFNMILNVINNNYSVEIERESFHLSGNADVKEMKRILETHGITYNNDSFRDFGGALLTIKNKRNYLAHGNISFEDNGGRFSIQDINELKNKTYQCLDYFISLINSAIINQEFMSQDI</sequence>
<dbReference type="EMBL" id="JAIRCA020000019">
    <property type="protein sequence ID" value="MDI2140085.1"/>
    <property type="molecule type" value="Genomic_DNA"/>
</dbReference>
<dbReference type="Pfam" id="PF18737">
    <property type="entry name" value="HEPN_MAE_28990"/>
    <property type="match status" value="1"/>
</dbReference>
<gene>
    <name evidence="2" type="ORF">K4Z77_007965</name>
</gene>
<dbReference type="Proteomes" id="UP001156146">
    <property type="component" value="Unassembled WGS sequence"/>
</dbReference>
<comment type="caution">
    <text evidence="2">The sequence shown here is derived from an EMBL/GenBank/DDBJ whole genome shotgun (WGS) entry which is preliminary data.</text>
</comment>
<keyword evidence="3" id="KW-1185">Reference proteome</keyword>
<evidence type="ECO:0000313" key="2">
    <source>
        <dbReference type="EMBL" id="MDI2140085.1"/>
    </source>
</evidence>
<name>A0ABT6QGW4_9STRE</name>
<evidence type="ECO:0000313" key="3">
    <source>
        <dbReference type="Proteomes" id="UP001156146"/>
    </source>
</evidence>
<dbReference type="RefSeq" id="WP_224218987.1">
    <property type="nucleotide sequence ID" value="NZ_JAIRCA020000019.1"/>
</dbReference>
<proteinExistence type="predicted"/>
<accession>A0ABT6QGW4</accession>
<protein>
    <submittedName>
        <fullName evidence="2">MAE_28990/MAE_18760 family HEPN-like nuclease</fullName>
    </submittedName>
</protein>